<gene>
    <name evidence="4" type="ORF">OTU49_004317</name>
</gene>
<dbReference type="GO" id="GO:0032222">
    <property type="term" value="P:regulation of synaptic transmission, cholinergic"/>
    <property type="evidence" value="ECO:0007669"/>
    <property type="project" value="InterPro"/>
</dbReference>
<keyword evidence="1 3" id="KW-0732">Signal</keyword>
<comment type="caution">
    <text evidence="4">The sequence shown here is derived from an EMBL/GenBank/DDBJ whole genome shotgun (WGS) entry which is preliminary data.</text>
</comment>
<evidence type="ECO:0000313" key="5">
    <source>
        <dbReference type="Proteomes" id="UP001445076"/>
    </source>
</evidence>
<reference evidence="4 5" key="1">
    <citation type="journal article" date="2024" name="BMC Genomics">
        <title>Genome assembly of redclaw crayfish (Cherax quadricarinatus) provides insights into its immune adaptation and hypoxia tolerance.</title>
        <authorList>
            <person name="Liu Z."/>
            <person name="Zheng J."/>
            <person name="Li H."/>
            <person name="Fang K."/>
            <person name="Wang S."/>
            <person name="He J."/>
            <person name="Zhou D."/>
            <person name="Weng S."/>
            <person name="Chi M."/>
            <person name="Gu Z."/>
            <person name="He J."/>
            <person name="Li F."/>
            <person name="Wang M."/>
        </authorList>
    </citation>
    <scope>NUCLEOTIDE SEQUENCE [LARGE SCALE GENOMIC DNA]</scope>
    <source>
        <strain evidence="4">ZL_2023a</strain>
    </source>
</reference>
<sequence length="143" mass="15635">MRTLLALAAVATVVGSVSAIKCYVCNSHQSADCKDLSTAKSKEYLQDCGDLKDGEKYTLCRKLDMYLDMDFGKEHPSENRVHRACGYQENADTEKTCYYKSGYNTRTWVCACKVDGCNTASLHTAATAVLPLAAIAAVLRGVY</sequence>
<evidence type="ECO:0000256" key="2">
    <source>
        <dbReference type="ARBA" id="ARBA00023180"/>
    </source>
</evidence>
<dbReference type="GO" id="GO:0030431">
    <property type="term" value="P:sleep"/>
    <property type="evidence" value="ECO:0007669"/>
    <property type="project" value="InterPro"/>
</dbReference>
<name>A0AAW0XE32_CHEQU</name>
<dbReference type="EMBL" id="JARKIK010000041">
    <property type="protein sequence ID" value="KAK8737959.1"/>
    <property type="molecule type" value="Genomic_DNA"/>
</dbReference>
<keyword evidence="2" id="KW-0325">Glycoprotein</keyword>
<feature type="chain" id="PRO_5043810759" description="Protein sleepless" evidence="3">
    <location>
        <begin position="20"/>
        <end position="143"/>
    </location>
</feature>
<evidence type="ECO:0000256" key="3">
    <source>
        <dbReference type="SAM" id="SignalP"/>
    </source>
</evidence>
<evidence type="ECO:0000256" key="1">
    <source>
        <dbReference type="ARBA" id="ARBA00022729"/>
    </source>
</evidence>
<evidence type="ECO:0000313" key="4">
    <source>
        <dbReference type="EMBL" id="KAK8737959.1"/>
    </source>
</evidence>
<proteinExistence type="predicted"/>
<dbReference type="PANTHER" id="PTHR33562">
    <property type="entry name" value="ATILLA, ISOFORM B-RELATED-RELATED"/>
    <property type="match status" value="1"/>
</dbReference>
<evidence type="ECO:0008006" key="6">
    <source>
        <dbReference type="Google" id="ProtNLM"/>
    </source>
</evidence>
<protein>
    <recommendedName>
        <fullName evidence="6">Protein sleepless</fullName>
    </recommendedName>
</protein>
<dbReference type="PANTHER" id="PTHR33562:SF14">
    <property type="entry name" value="PROTEIN QUIVER"/>
    <property type="match status" value="1"/>
</dbReference>
<dbReference type="AlphaFoldDB" id="A0AAW0XE32"/>
<dbReference type="InterPro" id="IPR031424">
    <property type="entry name" value="QVR-like"/>
</dbReference>
<dbReference type="Proteomes" id="UP001445076">
    <property type="component" value="Unassembled WGS sequence"/>
</dbReference>
<accession>A0AAW0XE32</accession>
<dbReference type="Pfam" id="PF17064">
    <property type="entry name" value="QVR"/>
    <property type="match status" value="1"/>
</dbReference>
<organism evidence="4 5">
    <name type="scientific">Cherax quadricarinatus</name>
    <name type="common">Australian red claw crayfish</name>
    <dbReference type="NCBI Taxonomy" id="27406"/>
    <lineage>
        <taxon>Eukaryota</taxon>
        <taxon>Metazoa</taxon>
        <taxon>Ecdysozoa</taxon>
        <taxon>Arthropoda</taxon>
        <taxon>Crustacea</taxon>
        <taxon>Multicrustacea</taxon>
        <taxon>Malacostraca</taxon>
        <taxon>Eumalacostraca</taxon>
        <taxon>Eucarida</taxon>
        <taxon>Decapoda</taxon>
        <taxon>Pleocyemata</taxon>
        <taxon>Astacidea</taxon>
        <taxon>Parastacoidea</taxon>
        <taxon>Parastacidae</taxon>
        <taxon>Cherax</taxon>
    </lineage>
</organism>
<feature type="signal peptide" evidence="3">
    <location>
        <begin position="1"/>
        <end position="19"/>
    </location>
</feature>
<dbReference type="InterPro" id="IPR050975">
    <property type="entry name" value="Sleep_regulator"/>
</dbReference>
<keyword evidence="5" id="KW-1185">Reference proteome</keyword>